<dbReference type="VEuPathDB" id="TriTrypDB:TcIL3000_0_19200"/>
<evidence type="ECO:0000313" key="3">
    <source>
        <dbReference type="EMBL" id="CCD17063.1"/>
    </source>
</evidence>
<dbReference type="VEuPathDB" id="TriTrypDB:TcIL3000_2_280"/>
<evidence type="ECO:0000313" key="4">
    <source>
        <dbReference type="Proteomes" id="UP000000702"/>
    </source>
</evidence>
<keyword evidence="1" id="KW-0472">Membrane</keyword>
<keyword evidence="4" id="KW-1185">Reference proteome</keyword>
<accession>F9WIB7</accession>
<keyword evidence="1" id="KW-0812">Transmembrane</keyword>
<dbReference type="Proteomes" id="UP000000702">
    <property type="component" value="Unassembled WGS sequence"/>
</dbReference>
<dbReference type="EMBL" id="HE575315">
    <property type="protein sequence ID" value="CCC89460.1"/>
    <property type="molecule type" value="Genomic_DNA"/>
</dbReference>
<reference evidence="4" key="1">
    <citation type="submission" date="2011-07" db="EMBL/GenBank/DDBJ databases">
        <title>Divergent evolution of antigenic variation in African trypanosomes.</title>
        <authorList>
            <person name="Jackson A.P."/>
            <person name="Berry A."/>
            <person name="Allison H.C."/>
            <person name="Burton P."/>
            <person name="Anderson J."/>
            <person name="Aslett M."/>
            <person name="Brown R."/>
            <person name="Corton N."/>
            <person name="Harris D."/>
            <person name="Hauser H."/>
            <person name="Gamble J."/>
            <person name="Gilderthorp R."/>
            <person name="McQuillan J."/>
            <person name="Quail M.A."/>
            <person name="Sanders M."/>
            <person name="Van Tonder A."/>
            <person name="Ginger M.L."/>
            <person name="Donelson J.E."/>
            <person name="Field M.C."/>
            <person name="Barry J.D."/>
            <person name="Berriman M."/>
            <person name="Hertz-Fowler C."/>
        </authorList>
    </citation>
    <scope>NUCLEOTIDE SEQUENCE [LARGE SCALE GENOMIC DNA]</scope>
    <source>
        <strain evidence="4">IL3000</strain>
    </source>
</reference>
<evidence type="ECO:0000256" key="1">
    <source>
        <dbReference type="SAM" id="Phobius"/>
    </source>
</evidence>
<feature type="transmembrane region" description="Helical" evidence="1">
    <location>
        <begin position="75"/>
        <end position="92"/>
    </location>
</feature>
<reference evidence="3 4" key="2">
    <citation type="journal article" date="2012" name="Proc. Natl. Acad. Sci. U.S.A.">
        <title>Antigenic diversity is generated by distinct evolutionary mechanisms in African trypanosome species.</title>
        <authorList>
            <person name="Jackson A.P."/>
            <person name="Berry A."/>
            <person name="Aslett M."/>
            <person name="Allison H.C."/>
            <person name="Burton P."/>
            <person name="Vavrova-Anderson J."/>
            <person name="Brown R."/>
            <person name="Browne H."/>
            <person name="Corton N."/>
            <person name="Hauser H."/>
            <person name="Gamble J."/>
            <person name="Gilderthorp R."/>
            <person name="Marcello L."/>
            <person name="McQuillan J."/>
            <person name="Otto T.D."/>
            <person name="Quail M.A."/>
            <person name="Sanders M.J."/>
            <person name="van Tonder A."/>
            <person name="Ginger M.L."/>
            <person name="Field M.C."/>
            <person name="Barry J.D."/>
            <person name="Hertz-Fowler C."/>
            <person name="Berriman M."/>
        </authorList>
    </citation>
    <scope>NUCLEOTIDE SEQUENCE [LARGE SCALE GENOMIC DNA]</scope>
    <source>
        <strain evidence="3 4">IL3000</strain>
    </source>
</reference>
<name>F9WIB7_TRYCI</name>
<feature type="transmembrane region" description="Helical" evidence="1">
    <location>
        <begin position="282"/>
        <end position="301"/>
    </location>
</feature>
<dbReference type="EMBL" id="CAEQ01002563">
    <property type="protein sequence ID" value="CCD17063.1"/>
    <property type="molecule type" value="Genomic_DNA"/>
</dbReference>
<evidence type="ECO:0000313" key="2">
    <source>
        <dbReference type="EMBL" id="CCC89460.1"/>
    </source>
</evidence>
<feature type="transmembrane region" description="Helical" evidence="1">
    <location>
        <begin position="246"/>
        <end position="276"/>
    </location>
</feature>
<dbReference type="OMA" id="YLLIVSW"/>
<gene>
    <name evidence="3" type="ORF">TCIL3000_0_19200</name>
    <name evidence="2" type="ORF">TCIL3000_2_280</name>
</gene>
<protein>
    <submittedName>
        <fullName evidence="3">WGS project CAEQ01000000 data</fullName>
    </submittedName>
</protein>
<dbReference type="AlphaFoldDB" id="F9WIB7"/>
<proteinExistence type="predicted"/>
<feature type="transmembrane region" description="Helical" evidence="1">
    <location>
        <begin position="215"/>
        <end position="234"/>
    </location>
</feature>
<feature type="transmembrane region" description="Helical" evidence="1">
    <location>
        <begin position="20"/>
        <end position="43"/>
    </location>
</feature>
<feature type="transmembrane region" description="Helical" evidence="1">
    <location>
        <begin position="49"/>
        <end position="68"/>
    </location>
</feature>
<keyword evidence="1" id="KW-1133">Transmembrane helix</keyword>
<organism evidence="3 4">
    <name type="scientific">Trypanosoma congolense (strain IL3000)</name>
    <dbReference type="NCBI Taxonomy" id="1068625"/>
    <lineage>
        <taxon>Eukaryota</taxon>
        <taxon>Discoba</taxon>
        <taxon>Euglenozoa</taxon>
        <taxon>Kinetoplastea</taxon>
        <taxon>Metakinetoplastina</taxon>
        <taxon>Trypanosomatida</taxon>
        <taxon>Trypanosomatidae</taxon>
        <taxon>Trypanosoma</taxon>
        <taxon>Nannomonas</taxon>
    </lineage>
</organism>
<sequence>MFSSATRATSCPLPQVARRLYVMLRVAAALLWVPHFSAALCIAHNSEEVFQVIVFHVLAMAVTYYVAVYKQSGDYLFIVSWAIGVLSGSAWATPRSHSGVIFHHSPTVVVSEVEVHKANSNILSIGSSGGSDGAVSALLTLSTSTEGSRLLWLAVSMLHGIIGGVLCKLKDVDEDRYYPTHDIGERLYVVVPFCTGQWLYFVLRHGWKGIVLENLTIILVLAIVGYTVLTYKLLMRYTPLAHGDVISFLSMLLTSSFGVVFTAVVVGNAFVTVLIIPFLKSLFSLNALVSSLGIVMEVIVYEIV</sequence>
<feature type="transmembrane region" description="Helical" evidence="1">
    <location>
        <begin position="150"/>
        <end position="167"/>
    </location>
</feature>